<reference evidence="1 2" key="1">
    <citation type="submission" date="2016-10" db="EMBL/GenBank/DDBJ databases">
        <authorList>
            <person name="de Groot N.N."/>
        </authorList>
    </citation>
    <scope>NUCLEOTIDE SEQUENCE [LARGE SCALE GENOMIC DNA]</scope>
    <source>
        <strain evidence="1 2">DSM 23042</strain>
    </source>
</reference>
<protein>
    <submittedName>
        <fullName evidence="1">Uncharacterized protein</fullName>
    </submittedName>
</protein>
<dbReference type="EMBL" id="FOGU01000001">
    <property type="protein sequence ID" value="SER47762.1"/>
    <property type="molecule type" value="Genomic_DNA"/>
</dbReference>
<sequence length="222" mass="25869">MSADPKTVPDFESLKKRQRAIRDEWPNDFALRIHRSISWIGRAEHETEDAAAAFLFLWIAFNAAYGGERSDLGARNDFDVFFRRLERLDAQGRLYGIVWSRFLGPIRLFLENRYVFAPFWRHHHGEADAADWEERFEAARRRFHRALGERETVTILSMLFDRLYVLRNQVMHGGSTWNSAVNRDQLRDGSAILGSFVSVMVDLMMDAPEEDWGEPMYPVVEG</sequence>
<gene>
    <name evidence="1" type="ORF">SAMN04490244_101190</name>
</gene>
<keyword evidence="2" id="KW-1185">Reference proteome</keyword>
<dbReference type="STRING" id="641238.SAMN04490244_101190"/>
<evidence type="ECO:0000313" key="1">
    <source>
        <dbReference type="EMBL" id="SER47762.1"/>
    </source>
</evidence>
<name>A0A1H9PHQ6_9RHOB</name>
<dbReference type="AlphaFoldDB" id="A0A1H9PHQ6"/>
<dbReference type="RefSeq" id="WP_177190344.1">
    <property type="nucleotide sequence ID" value="NZ_FOGU01000001.1"/>
</dbReference>
<proteinExistence type="predicted"/>
<evidence type="ECO:0000313" key="2">
    <source>
        <dbReference type="Proteomes" id="UP000198885"/>
    </source>
</evidence>
<dbReference type="Proteomes" id="UP000198885">
    <property type="component" value="Unassembled WGS sequence"/>
</dbReference>
<organism evidence="1 2">
    <name type="scientific">Tranquillimonas rosea</name>
    <dbReference type="NCBI Taxonomy" id="641238"/>
    <lineage>
        <taxon>Bacteria</taxon>
        <taxon>Pseudomonadati</taxon>
        <taxon>Pseudomonadota</taxon>
        <taxon>Alphaproteobacteria</taxon>
        <taxon>Rhodobacterales</taxon>
        <taxon>Roseobacteraceae</taxon>
        <taxon>Tranquillimonas</taxon>
    </lineage>
</organism>
<accession>A0A1H9PHQ6</accession>